<sequence length="55" mass="6635">MGFYEGDIELIYDCVYIVNGRSKGKKLYFLLCHKRTDLFLFVFFFQRNQKNNSTI</sequence>
<evidence type="ECO:0000313" key="1">
    <source>
        <dbReference type="EMBL" id="GAL84167.1"/>
    </source>
</evidence>
<protein>
    <submittedName>
        <fullName evidence="1">Uncharacterized protein</fullName>
    </submittedName>
</protein>
<evidence type="ECO:0000313" key="2">
    <source>
        <dbReference type="Proteomes" id="UP000030185"/>
    </source>
</evidence>
<dbReference type="Proteomes" id="UP000030185">
    <property type="component" value="Unassembled WGS sequence"/>
</dbReference>
<proteinExistence type="predicted"/>
<accession>A0A098LCH3</accession>
<dbReference type="AlphaFoldDB" id="A0A098LCH3"/>
<reference evidence="1 2" key="1">
    <citation type="submission" date="2014-09" db="EMBL/GenBank/DDBJ databases">
        <title>Sporocytophaga myxococcoides PG-01 genome sequencing.</title>
        <authorList>
            <person name="Liu L."/>
            <person name="Gao P.J."/>
            <person name="Chen G.J."/>
            <person name="Wang L.S."/>
        </authorList>
    </citation>
    <scope>NUCLEOTIDE SEQUENCE [LARGE SCALE GENOMIC DNA]</scope>
    <source>
        <strain evidence="1 2">PG-01</strain>
    </source>
</reference>
<comment type="caution">
    <text evidence="1">The sequence shown here is derived from an EMBL/GenBank/DDBJ whole genome shotgun (WGS) entry which is preliminary data.</text>
</comment>
<organism evidence="1 2">
    <name type="scientific">Sporocytophaga myxococcoides</name>
    <dbReference type="NCBI Taxonomy" id="153721"/>
    <lineage>
        <taxon>Bacteria</taxon>
        <taxon>Pseudomonadati</taxon>
        <taxon>Bacteroidota</taxon>
        <taxon>Cytophagia</taxon>
        <taxon>Cytophagales</taxon>
        <taxon>Cytophagaceae</taxon>
        <taxon>Sporocytophaga</taxon>
    </lineage>
</organism>
<name>A0A098LCH3_9BACT</name>
<dbReference type="EMBL" id="BBLT01000002">
    <property type="protein sequence ID" value="GAL84167.1"/>
    <property type="molecule type" value="Genomic_DNA"/>
</dbReference>
<keyword evidence="2" id="KW-1185">Reference proteome</keyword>
<gene>
    <name evidence="1" type="ORF">MYP_1395</name>
</gene>